<gene>
    <name evidence="8" type="ORF">MUN87_09160</name>
</gene>
<feature type="compositionally biased region" description="Polar residues" evidence="4">
    <location>
        <begin position="987"/>
        <end position="1002"/>
    </location>
</feature>
<keyword evidence="5" id="KW-0472">Membrane</keyword>
<evidence type="ECO:0000256" key="1">
    <source>
        <dbReference type="ARBA" id="ARBA00007257"/>
    </source>
</evidence>
<feature type="compositionally biased region" description="Polar residues" evidence="4">
    <location>
        <begin position="154"/>
        <end position="173"/>
    </location>
</feature>
<evidence type="ECO:0000313" key="8">
    <source>
        <dbReference type="EMBL" id="UOQ87028.1"/>
    </source>
</evidence>
<keyword evidence="3" id="KW-0732">Signal</keyword>
<evidence type="ECO:0000256" key="3">
    <source>
        <dbReference type="ARBA" id="ARBA00022729"/>
    </source>
</evidence>
<feature type="domain" description="SpaA-like prealbumin fold" evidence="6">
    <location>
        <begin position="1925"/>
        <end position="2002"/>
    </location>
</feature>
<feature type="domain" description="SpaA-like prealbumin fold" evidence="6">
    <location>
        <begin position="1189"/>
        <end position="1276"/>
    </location>
</feature>
<evidence type="ECO:0000259" key="6">
    <source>
        <dbReference type="Pfam" id="PF17802"/>
    </source>
</evidence>
<dbReference type="Pfam" id="PF20596">
    <property type="entry name" value="pAdhesive_11"/>
    <property type="match status" value="1"/>
</dbReference>
<reference evidence="8 9" key="1">
    <citation type="submission" date="2022-04" db="EMBL/GenBank/DDBJ databases">
        <title>Gracilibacillus sp. isolated from saltern.</title>
        <authorList>
            <person name="Won M."/>
            <person name="Lee C.-M."/>
            <person name="Woen H.-Y."/>
            <person name="Kwon S.-W."/>
        </authorList>
    </citation>
    <scope>NUCLEOTIDE SEQUENCE [LARGE SCALE GENOMIC DNA]</scope>
    <source>
        <strain evidence="8 9">SSPM10-3</strain>
    </source>
</reference>
<comment type="similarity">
    <text evidence="1">Belongs to the serine-aspartate repeat-containing protein (SDr) family.</text>
</comment>
<feature type="region of interest" description="Disordered" evidence="4">
    <location>
        <begin position="983"/>
        <end position="1006"/>
    </location>
</feature>
<dbReference type="EMBL" id="CP095071">
    <property type="protein sequence ID" value="UOQ87028.1"/>
    <property type="molecule type" value="Genomic_DNA"/>
</dbReference>
<evidence type="ECO:0000313" key="9">
    <source>
        <dbReference type="Proteomes" id="UP000831537"/>
    </source>
</evidence>
<dbReference type="SUPFAM" id="SSF49478">
    <property type="entry name" value="Cna protein B-type domain"/>
    <property type="match status" value="12"/>
</dbReference>
<name>A0ABY4GRK1_9BACI</name>
<dbReference type="PANTHER" id="PTHR36108:SF13">
    <property type="entry name" value="COLOSSIN-B-RELATED"/>
    <property type="match status" value="1"/>
</dbReference>
<accession>A0ABY4GRK1</accession>
<feature type="domain" description="SpaA-like prealbumin fold" evidence="6">
    <location>
        <begin position="1281"/>
        <end position="1369"/>
    </location>
</feature>
<keyword evidence="5" id="KW-0812">Transmembrane</keyword>
<sequence>MKKYLSILLIAFIMFSQLSYSSSIILAESNNNHTEEFTITLESGASLKESIIDIGSETIYDNLKITLPNDADWDEEKTKELTKADFSLTYQPDTHTLVVDNVPDSPPLSIKIVLNNLSEQNEIKVEGYTNNELVAKESLTFSLDKNAADDKNVSNDSSTIESTNNDSSENINNKYDDTVANPKETTKEEATQDVLSNNFITPLSGNLNVDIDVSPLNTNIYAGNDAAYKFVFKTTGSIAKYTNAVIRVDLPELDTVSFNQALSELKIAGVEPHFDEEMNQLIYEFDSISTGQTYENIIKVQTANGITPNATKLNMTASFEADQQAIVDDSAQVIVDSSTTISVSKNFTKAIGNDRNLPIPNSDTVWKISVDIPKKSIGQSYIEEGSKITVVDTIPNGLNYDSTSKGPEPDQSGNQLTWTFDAPSIEEQENSEDTLFTKDLEVVLTAEDNTVDQTLTNNVDVTTSFIGGNENSVSASDSVTIVDSEKATGDIEGNVYVPGHHGPLNGKGDIGPFDNKNPNPVVYDDALLGFSHGIAPLQESKEGDFRKYTTRYDIDPHLIFEEMKTPGGFVYRPGPDYPGGVPLTNDPVFNIEAIVDGSREVLVQEADIDTTYTRSELGISENARVSAIFLDFTYAPSGMLNNGRPNYYFGVEKGYTGDVTNIFNINGIGGEGTAFGSNTNGRPYNTDPIAGPRSAQIVPKPTDQPPIATVDVSLTNHQGSYVDFGDNRMSVNLTTSNSSTLAMNEPLEATVLLPSGVVISDNPDSLFYGSDGRESNGEYEIVSDNFNDTGRQLITFHWEDRLLRPGKNINTEINVDISEGAPNILKFDVYGFSGDEELTVPTVDNPGLTDTILQTDVGDLNGDGNDDQPRLKSGNEYYMSGQYNIQTEKLVRGALDDTFTKFGSTVPGGEIDYQLTLTNTTGDDISSMTLMDVLPSVGDLGITDNIDRGSQFTPSLVKTIQIPTSWEDRVDIYYSSVATPERDDLTRNTNYPETTEKLSNPDSAEAPDWTLASEIEDWSSIHAFKIELKDGVEWIEGEDITISFSMVAPAASDVDPKVLDKNINPSERAAWNSFAIATDQGQPVEPTRVGVYMNLDNSVQLLKKGEDDEVLQGAIFSLYNEDNQEIDSGLTTNEQGIIVVEDLLPGSYEFVETSAPEGYQLDDTPIPFDIEFAQQEPVEISKVNELATGSVELKKVGEDGLLLVGVEFELQDAEGKMLQDGLFTDENGVIKVNGLKPGSYQFVEKATLDGYKLDTNPISFEIGFAQNTPVELEVENLLSTGSVELFKIGEEGEGLEGAEFTLRNEAGDELQTGLTTDEIGQLLIEDLKPGHYELVETKAPFGHELDETPIPFEIVFDQQETLQLTMENEQSTGAVELTKTGEDGNILEGVEFELQDAEGNTLQENLTTDADGKLLVQELKPGNYQFVETSTIQGYDIDNTPISFDIVLGQTEPTEVSFENPLTPGAVTLTKVGEEGEGLEGAEFTLRNEAGDELQTDLTTDETGQLLIEDLKPGHYELVETKAPFGYQLDKTPIPFEIVFDQQETLQLTMENSYIPSTFELTKQGEDGRLLEGVVFELQDSDGETLEEGFTTDEQGKLTIADLDPGSYQLVETETIAGYDLDATPIEFDIGLGQTEPTEVSFENPLTPGAVTLTKVGEEGEGLEGAEFTLRNEAGDELQTGLITNETGQLLIEDLKPGHYELVETKAPFGHELDETPIPFEIVFDQQETLQLTMENEQSTGAVELTKTGEDGNDLEGVEFELQDAEGNTLQTGLETNAGGKLLISDLKPGSYQFVETEGLPGYDLIADPIEFIITLGQTEVTKVNAVNPLSTGSVELTKLGKADNGLSGAIFELLNEQGETLQMGLATDQNGKLIIEDLKPGSYQLVETEAPFGYELDSTPIPFEIDFNQAETLNLAMKNSMTSGSVELTKVDEETGGTLAGATFELQQEGKVLQENLKTDENGKLLVEDLTPGTYQFVETRAPDGYQLDSAPLTFTIDLGQSETLLISTDNTIVKGDFALTKVDFDNPSLPLAGVKFEVQDAEGNILREDLVTGEDGKLLIEDLRPGKYLLKETEPLEGYHSHRPISFTIDKGQLAPKKIALTNKQIRSGVELVKLDSKNKEKTLHGAEFSLKNKDGELIAQDLTTDENGMIIVDYLKPGEYYFTETKAPKGYTLDPSPIRFTIELGQSERTKVEVLNQLEVNGEEKTQSSLPTTATNIFNYTLWGALFVIGGTVTFMFYRRRRQ</sequence>
<keyword evidence="9" id="KW-1185">Reference proteome</keyword>
<protein>
    <recommendedName>
        <fullName evidence="10">LPXTG cell wall anchor domain-containing protein</fullName>
    </recommendedName>
</protein>
<evidence type="ECO:0008006" key="10">
    <source>
        <dbReference type="Google" id="ProtNLM"/>
    </source>
</evidence>
<feature type="domain" description="SpaA-like prealbumin fold" evidence="6">
    <location>
        <begin position="1373"/>
        <end position="1460"/>
    </location>
</feature>
<feature type="domain" description="SpaA-like prealbumin fold" evidence="6">
    <location>
        <begin position="1649"/>
        <end position="1737"/>
    </location>
</feature>
<feature type="domain" description="SpaA-like prealbumin fold" evidence="6">
    <location>
        <begin position="1741"/>
        <end position="1824"/>
    </location>
</feature>
<evidence type="ECO:0000256" key="4">
    <source>
        <dbReference type="SAM" id="MobiDB-lite"/>
    </source>
</evidence>
<evidence type="ECO:0000256" key="5">
    <source>
        <dbReference type="SAM" id="Phobius"/>
    </source>
</evidence>
<feature type="domain" description="SpaA-like prealbumin fold" evidence="6">
    <location>
        <begin position="2112"/>
        <end position="2197"/>
    </location>
</feature>
<feature type="domain" description="SpaA-like prealbumin fold" evidence="6">
    <location>
        <begin position="1465"/>
        <end position="1552"/>
    </location>
</feature>
<dbReference type="Proteomes" id="UP000831537">
    <property type="component" value="Chromosome"/>
</dbReference>
<dbReference type="InterPro" id="IPR046771">
    <property type="entry name" value="pAdhesive_11"/>
</dbReference>
<feature type="domain" description="Putative adhesive" evidence="7">
    <location>
        <begin position="34"/>
        <end position="141"/>
    </location>
</feature>
<keyword evidence="5" id="KW-1133">Transmembrane helix</keyword>
<evidence type="ECO:0000259" key="7">
    <source>
        <dbReference type="Pfam" id="PF20596"/>
    </source>
</evidence>
<evidence type="ECO:0000256" key="2">
    <source>
        <dbReference type="ARBA" id="ARBA00022525"/>
    </source>
</evidence>
<feature type="domain" description="SpaA-like prealbumin fold" evidence="6">
    <location>
        <begin position="1098"/>
        <end position="1181"/>
    </location>
</feature>
<feature type="domain" description="SpaA-like prealbumin fold" evidence="6">
    <location>
        <begin position="1558"/>
        <end position="1643"/>
    </location>
</feature>
<keyword evidence="2" id="KW-0964">Secreted</keyword>
<dbReference type="RefSeq" id="WP_244747470.1">
    <property type="nucleotide sequence ID" value="NZ_CP095071.1"/>
</dbReference>
<feature type="region of interest" description="Disordered" evidence="4">
    <location>
        <begin position="148"/>
        <end position="187"/>
    </location>
</feature>
<organism evidence="8 9">
    <name type="scientific">Gracilibacillus salinarum</name>
    <dbReference type="NCBI Taxonomy" id="2932255"/>
    <lineage>
        <taxon>Bacteria</taxon>
        <taxon>Bacillati</taxon>
        <taxon>Bacillota</taxon>
        <taxon>Bacilli</taxon>
        <taxon>Bacillales</taxon>
        <taxon>Bacillaceae</taxon>
        <taxon>Gracilibacillus</taxon>
    </lineage>
</organism>
<dbReference type="InterPro" id="IPR041033">
    <property type="entry name" value="SpaA_PFL_dom_1"/>
</dbReference>
<feature type="domain" description="SpaA-like prealbumin fold" evidence="6">
    <location>
        <begin position="2018"/>
        <end position="2105"/>
    </location>
</feature>
<dbReference type="InterPro" id="IPR013783">
    <property type="entry name" value="Ig-like_fold"/>
</dbReference>
<dbReference type="PANTHER" id="PTHR36108">
    <property type="entry name" value="COLOSSIN-B-RELATED"/>
    <property type="match status" value="1"/>
</dbReference>
<feature type="transmembrane region" description="Helical" evidence="5">
    <location>
        <begin position="2220"/>
        <end position="2241"/>
    </location>
</feature>
<dbReference type="Pfam" id="PF17802">
    <property type="entry name" value="SpaA"/>
    <property type="match status" value="12"/>
</dbReference>
<feature type="domain" description="SpaA-like prealbumin fold" evidence="6">
    <location>
        <begin position="1833"/>
        <end position="1920"/>
    </location>
</feature>
<dbReference type="Gene3D" id="2.60.40.10">
    <property type="entry name" value="Immunoglobulins"/>
    <property type="match status" value="12"/>
</dbReference>
<proteinExistence type="inferred from homology"/>